<name>A0A5D4U3R0_9BACI</name>
<dbReference type="RefSeq" id="WP_148967817.1">
    <property type="nucleotide sequence ID" value="NZ_JBNIKW010000001.1"/>
</dbReference>
<comment type="caution">
    <text evidence="1">The sequence shown here is derived from an EMBL/GenBank/DDBJ whole genome shotgun (WGS) entry which is preliminary data.</text>
</comment>
<evidence type="ECO:0000313" key="2">
    <source>
        <dbReference type="Proteomes" id="UP000324269"/>
    </source>
</evidence>
<evidence type="ECO:0000313" key="1">
    <source>
        <dbReference type="EMBL" id="TYS88517.1"/>
    </source>
</evidence>
<dbReference type="AlphaFoldDB" id="A0A5D4U3R0"/>
<dbReference type="Proteomes" id="UP000324269">
    <property type="component" value="Unassembled WGS sequence"/>
</dbReference>
<dbReference type="OrthoDB" id="2084083at2"/>
<accession>A0A5D4U3R0</accession>
<sequence>MRCFCEQKETFDLKMEADVGADPIWCVECGCNLDLEETPLSNELKKELIDWASMYGKWIDWDLDKIISNGIQMEEEHNRQGVILTEQTKQELGGKYRITFSPSTMGRSYNTL</sequence>
<protein>
    <submittedName>
        <fullName evidence="1">Uncharacterized protein</fullName>
    </submittedName>
</protein>
<proteinExistence type="predicted"/>
<organism evidence="1 2">
    <name type="scientific">Rossellomorea aquimaris</name>
    <dbReference type="NCBI Taxonomy" id="189382"/>
    <lineage>
        <taxon>Bacteria</taxon>
        <taxon>Bacillati</taxon>
        <taxon>Bacillota</taxon>
        <taxon>Bacilli</taxon>
        <taxon>Bacillales</taxon>
        <taxon>Bacillaceae</taxon>
        <taxon>Rossellomorea</taxon>
    </lineage>
</organism>
<gene>
    <name evidence="1" type="ORF">FZC85_03580</name>
</gene>
<dbReference type="EMBL" id="VTEZ01000001">
    <property type="protein sequence ID" value="TYS88517.1"/>
    <property type="molecule type" value="Genomic_DNA"/>
</dbReference>
<reference evidence="1 2" key="1">
    <citation type="submission" date="2019-08" db="EMBL/GenBank/DDBJ databases">
        <title>Bacillus genomes from the desert of Cuatro Cienegas, Coahuila.</title>
        <authorList>
            <person name="Olmedo-Alvarez G."/>
        </authorList>
    </citation>
    <scope>NUCLEOTIDE SEQUENCE [LARGE SCALE GENOMIC DNA]</scope>
    <source>
        <strain evidence="1 2">CH87b_3T</strain>
    </source>
</reference>